<dbReference type="EMBL" id="LLZH01000027">
    <property type="protein sequence ID" value="KUL40511.1"/>
    <property type="molecule type" value="Genomic_DNA"/>
</dbReference>
<comment type="caution">
    <text evidence="2">The sequence shown here is derived from an EMBL/GenBank/DDBJ whole genome shotgun (WGS) entry which is preliminary data.</text>
</comment>
<evidence type="ECO:0000313" key="2">
    <source>
        <dbReference type="EMBL" id="KUL40511.1"/>
    </source>
</evidence>
<keyword evidence="3" id="KW-1185">Reference proteome</keyword>
<gene>
    <name evidence="2" type="ORF">ADL15_07195</name>
</gene>
<proteinExistence type="predicted"/>
<organism evidence="2 3">
    <name type="scientific">Actinoplanes awajinensis subsp. mycoplanecinus</name>
    <dbReference type="NCBI Taxonomy" id="135947"/>
    <lineage>
        <taxon>Bacteria</taxon>
        <taxon>Bacillati</taxon>
        <taxon>Actinomycetota</taxon>
        <taxon>Actinomycetes</taxon>
        <taxon>Micromonosporales</taxon>
        <taxon>Micromonosporaceae</taxon>
        <taxon>Actinoplanes</taxon>
    </lineage>
</organism>
<feature type="region of interest" description="Disordered" evidence="1">
    <location>
        <begin position="35"/>
        <end position="123"/>
    </location>
</feature>
<accession>A0A0X3V6T2</accession>
<dbReference type="AlphaFoldDB" id="A0A0X3V6T2"/>
<reference evidence="2 3" key="1">
    <citation type="submission" date="2015-10" db="EMBL/GenBank/DDBJ databases">
        <authorList>
            <person name="Gilbert D.G."/>
        </authorList>
    </citation>
    <scope>NUCLEOTIDE SEQUENCE [LARGE SCALE GENOMIC DNA]</scope>
    <source>
        <strain evidence="2 3">NRRL B-16712</strain>
    </source>
</reference>
<protein>
    <submittedName>
        <fullName evidence="2">Uncharacterized protein</fullName>
    </submittedName>
</protein>
<evidence type="ECO:0000256" key="1">
    <source>
        <dbReference type="SAM" id="MobiDB-lite"/>
    </source>
</evidence>
<evidence type="ECO:0000313" key="3">
    <source>
        <dbReference type="Proteomes" id="UP000053244"/>
    </source>
</evidence>
<feature type="compositionally biased region" description="Pro residues" evidence="1">
    <location>
        <begin position="105"/>
        <end position="119"/>
    </location>
</feature>
<sequence>MLAIAAALTVFLAVGVFWLTRLAVGGTGEEAAFVAPPASAPPSSAAPSSAAPAGTPDPLPGDAVPPTTTTAAPTATGDDDGAAPGKPQQTTTEPTNQPTSKRPSSRPPSSSPPPPPAPKPRVIEVGGVTLNNRNPQTMCTLFRNADAGLPVTISNLRVSGKLTIDPGTCSTNGDIGNKPRCRSGMTLQPDASCYTGTVPTSDKPGEYAGYVRLDARGKCTSPSPKACSGPELRDDPPSVTRPVIVTWTVRSEEAVCYAIRAPDDENQEKFCTATPDGE</sequence>
<feature type="compositionally biased region" description="Low complexity" evidence="1">
    <location>
        <begin position="35"/>
        <end position="53"/>
    </location>
</feature>
<name>A0A0X3V6T2_9ACTN</name>
<dbReference type="Proteomes" id="UP000053244">
    <property type="component" value="Unassembled WGS sequence"/>
</dbReference>
<feature type="compositionally biased region" description="Low complexity" evidence="1">
    <location>
        <begin position="60"/>
        <end position="102"/>
    </location>
</feature>